<keyword evidence="2" id="KW-1185">Reference proteome</keyword>
<proteinExistence type="predicted"/>
<organism evidence="1 2">
    <name type="scientific">Microbacterium salsuginis</name>
    <dbReference type="NCBI Taxonomy" id="2722803"/>
    <lineage>
        <taxon>Bacteria</taxon>
        <taxon>Bacillati</taxon>
        <taxon>Actinomycetota</taxon>
        <taxon>Actinomycetes</taxon>
        <taxon>Micrococcales</taxon>
        <taxon>Microbacteriaceae</taxon>
        <taxon>Microbacterium</taxon>
    </lineage>
</organism>
<sequence length="169" mass="17632">MSTLHVENFGSVELLRAHRTLGISPGDLASVIEDEARRVIEEAGGSRQRAIGLGIRRLRARGLITDVDVKRLEQASRIVSLVDAGKQPPEEAAATLDTLFRESLDDPGASEMGSTMVGVTYAARNSTVAPAMGLFGMLIGGLLTGGSGGMLIGGLIGWGVGKVCGDEEE</sequence>
<name>A0ABX1KFX0_9MICO</name>
<evidence type="ECO:0000313" key="2">
    <source>
        <dbReference type="Proteomes" id="UP001429745"/>
    </source>
</evidence>
<gene>
    <name evidence="1" type="ORF">HF576_15095</name>
</gene>
<reference evidence="1 2" key="1">
    <citation type="submission" date="2020-04" db="EMBL/GenBank/DDBJ databases">
        <title>CFH 90308 Microbacterium sp.</title>
        <authorList>
            <person name="Nie G."/>
            <person name="Ming H."/>
            <person name="Xia T."/>
        </authorList>
    </citation>
    <scope>NUCLEOTIDE SEQUENCE [LARGE SCALE GENOMIC DNA]</scope>
    <source>
        <strain evidence="1 2">CFH 90308</strain>
    </source>
</reference>
<protein>
    <submittedName>
        <fullName evidence="1">Uncharacterized protein</fullName>
    </submittedName>
</protein>
<dbReference type="Proteomes" id="UP001429745">
    <property type="component" value="Unassembled WGS sequence"/>
</dbReference>
<dbReference type="RefSeq" id="WP_168913605.1">
    <property type="nucleotide sequence ID" value="NZ_JABACI010000004.1"/>
</dbReference>
<evidence type="ECO:0000313" key="1">
    <source>
        <dbReference type="EMBL" id="NLP85173.1"/>
    </source>
</evidence>
<accession>A0ABX1KFX0</accession>
<comment type="caution">
    <text evidence="1">The sequence shown here is derived from an EMBL/GenBank/DDBJ whole genome shotgun (WGS) entry which is preliminary data.</text>
</comment>
<dbReference type="EMBL" id="JABACI010000004">
    <property type="protein sequence ID" value="NLP85173.1"/>
    <property type="molecule type" value="Genomic_DNA"/>
</dbReference>